<organism evidence="1 2">
    <name type="scientific">Aureibacillus halotolerans</name>
    <dbReference type="NCBI Taxonomy" id="1508390"/>
    <lineage>
        <taxon>Bacteria</taxon>
        <taxon>Bacillati</taxon>
        <taxon>Bacillota</taxon>
        <taxon>Bacilli</taxon>
        <taxon>Bacillales</taxon>
        <taxon>Bacillaceae</taxon>
        <taxon>Aureibacillus</taxon>
    </lineage>
</organism>
<keyword evidence="2" id="KW-1185">Reference proteome</keyword>
<dbReference type="Proteomes" id="UP000295632">
    <property type="component" value="Unassembled WGS sequence"/>
</dbReference>
<accession>A0A4R6U2Z0</accession>
<protein>
    <submittedName>
        <fullName evidence="1">Uncharacterized protein DUF2522</fullName>
    </submittedName>
</protein>
<dbReference type="AlphaFoldDB" id="A0A4R6U2Z0"/>
<evidence type="ECO:0000313" key="2">
    <source>
        <dbReference type="Proteomes" id="UP000295632"/>
    </source>
</evidence>
<name>A0A4R6U2Z0_9BACI</name>
<comment type="caution">
    <text evidence="1">The sequence shown here is derived from an EMBL/GenBank/DDBJ whole genome shotgun (WGS) entry which is preliminary data.</text>
</comment>
<evidence type="ECO:0000313" key="1">
    <source>
        <dbReference type="EMBL" id="TDQ39742.1"/>
    </source>
</evidence>
<dbReference type="EMBL" id="SNYJ01000007">
    <property type="protein sequence ID" value="TDQ39742.1"/>
    <property type="molecule type" value="Genomic_DNA"/>
</dbReference>
<dbReference type="InterPro" id="IPR019683">
    <property type="entry name" value="SirA"/>
</dbReference>
<dbReference type="Pfam" id="PF10747">
    <property type="entry name" value="SirA"/>
    <property type="match status" value="1"/>
</dbReference>
<proteinExistence type="predicted"/>
<dbReference type="Gene3D" id="3.30.310.250">
    <property type="entry name" value="Sporulation inhibitor of replication protein SirA"/>
    <property type="match status" value="1"/>
</dbReference>
<reference evidence="1 2" key="1">
    <citation type="submission" date="2019-03" db="EMBL/GenBank/DDBJ databases">
        <title>Genomic Encyclopedia of Type Strains, Phase IV (KMG-IV): sequencing the most valuable type-strain genomes for metagenomic binning, comparative biology and taxonomic classification.</title>
        <authorList>
            <person name="Goeker M."/>
        </authorList>
    </citation>
    <scope>NUCLEOTIDE SEQUENCE [LARGE SCALE GENOMIC DNA]</scope>
    <source>
        <strain evidence="1 2">DSM 28697</strain>
    </source>
</reference>
<sequence>MSVYEIYLVKESVAYDFFGKEHKLFNLFLENQYEDSTLAAILQKQVTYITCSLSEQLLITYILSRTSGARQHTSEPNVITYYDTASKGATRLTVCPDRVLLESEGCFSGEMSFFESLRSFHGYFFASDYESSRFGWLKPLRLKNTLHPTEPVATSQLI</sequence>
<gene>
    <name evidence="1" type="ORF">EV213_107109</name>
</gene>
<dbReference type="RefSeq" id="WP_166639250.1">
    <property type="nucleotide sequence ID" value="NZ_SNYJ01000007.1"/>
</dbReference>
<dbReference type="InterPro" id="IPR038449">
    <property type="entry name" value="SirA_sf"/>
</dbReference>